<evidence type="ECO:0000313" key="4">
    <source>
        <dbReference type="Proteomes" id="UP001152646"/>
    </source>
</evidence>
<dbReference type="PROSITE" id="PS00028">
    <property type="entry name" value="ZINC_FINGER_C2H2_1"/>
    <property type="match status" value="2"/>
</dbReference>
<evidence type="ECO:0000256" key="1">
    <source>
        <dbReference type="SAM" id="MobiDB-lite"/>
    </source>
</evidence>
<feature type="compositionally biased region" description="Polar residues" evidence="1">
    <location>
        <begin position="106"/>
        <end position="129"/>
    </location>
</feature>
<evidence type="ECO:0000259" key="2">
    <source>
        <dbReference type="PROSITE" id="PS00028"/>
    </source>
</evidence>
<dbReference type="SMART" id="SM00355">
    <property type="entry name" value="ZnF_C2H2"/>
    <property type="match status" value="2"/>
</dbReference>
<dbReference type="Proteomes" id="UP001152646">
    <property type="component" value="Unassembled WGS sequence"/>
</dbReference>
<dbReference type="AlphaFoldDB" id="A0A9W4NTD2"/>
<proteinExistence type="predicted"/>
<accession>A0A9W4NTD2</accession>
<organism evidence="3 4">
    <name type="scientific">Penicillium salamii</name>
    <dbReference type="NCBI Taxonomy" id="1612424"/>
    <lineage>
        <taxon>Eukaryota</taxon>
        <taxon>Fungi</taxon>
        <taxon>Dikarya</taxon>
        <taxon>Ascomycota</taxon>
        <taxon>Pezizomycotina</taxon>
        <taxon>Eurotiomycetes</taxon>
        <taxon>Eurotiomycetidae</taxon>
        <taxon>Eurotiales</taxon>
        <taxon>Aspergillaceae</taxon>
        <taxon>Penicillium</taxon>
    </lineage>
</organism>
<feature type="compositionally biased region" description="Basic residues" evidence="1">
    <location>
        <begin position="150"/>
        <end position="159"/>
    </location>
</feature>
<dbReference type="InterPro" id="IPR013087">
    <property type="entry name" value="Znf_C2H2_type"/>
</dbReference>
<evidence type="ECO:0000313" key="3">
    <source>
        <dbReference type="EMBL" id="CAG8407120.1"/>
    </source>
</evidence>
<feature type="compositionally biased region" description="Low complexity" evidence="1">
    <location>
        <begin position="240"/>
        <end position="272"/>
    </location>
</feature>
<protein>
    <recommendedName>
        <fullName evidence="2">C2H2-type domain-containing protein</fullName>
    </recommendedName>
</protein>
<comment type="caution">
    <text evidence="3">The sequence shown here is derived from an EMBL/GenBank/DDBJ whole genome shotgun (WGS) entry which is preliminary data.</text>
</comment>
<name>A0A9W4NTD2_9EURO</name>
<dbReference type="EMBL" id="CAJVPA010000214">
    <property type="protein sequence ID" value="CAG8407120.1"/>
    <property type="molecule type" value="Genomic_DNA"/>
</dbReference>
<reference evidence="3" key="1">
    <citation type="submission" date="2021-07" db="EMBL/GenBank/DDBJ databases">
        <authorList>
            <person name="Branca A.L. A."/>
        </authorList>
    </citation>
    <scope>NUCLEOTIDE SEQUENCE</scope>
</reference>
<feature type="region of interest" description="Disordered" evidence="1">
    <location>
        <begin position="93"/>
        <end position="290"/>
    </location>
</feature>
<sequence>MDNLSFNPPNGPLELGDEGAEFNMDAEWKWFEDFSPEFQSMRFDAPLTTPDALFASAQNTLTSNAHAMPPTNEPFGEPELIDSAEEPRFAPQIGVFDSPLDPGGLSQMSEVIDNQANFSTASKSKTSRAGVNEPYSRSRSDMRSHPPGLPRHRSRYSRRRLGELTPPVLISPKPSVHDVPDPMQRWQDSPPEDEPASLSAIMDAVRSSEGPSAAEFGRSGAGGSEPPARPGEAFRGYRNAASSTSGESGASKSSRNSLQSENSGSGSSRNSSALRPRRSRGRITKAQQKNNGKEERRIFCCTFCCDRFKSKYDWTRHEKSLHLNLEAWICAPFGGAVFSTTTQRPHCAYCHALEPDAEHLKTHNHQSCHGDSKEPRVFRRKDHLVQHLRLVHDLQVMPLIDDWKLETPAFKCRCGICDQTMNSWDERTEHIAAHYKQGSTMRDWHGEHDFPPSIAAQVTHALSPYLIDSESASMVPFSATDSNTRDHFFQISSNAGMRQEPTETQPLQPLPETFTSQSEISSFTQILTMHLSHYAQDQMKQGIVPTDEMFQQVARRLLYDCEDNWNQTVADNGQWLSAFRQLHCQPDAGDRDQV</sequence>
<gene>
    <name evidence="3" type="ORF">PSALAMII_LOCUS8761</name>
</gene>
<feature type="domain" description="C2H2-type" evidence="2">
    <location>
        <begin position="412"/>
        <end position="434"/>
    </location>
</feature>
<dbReference type="OrthoDB" id="5399138at2759"/>
<feature type="domain" description="C2H2-type" evidence="2">
    <location>
        <begin position="300"/>
        <end position="322"/>
    </location>
</feature>